<sequence length="184" mass="20591">VRRSNDNTEQDFTATEITDGTLITFTGVNDGFVTTWYDQSRNNNNLQQQTAVRQPKLVDNGVVMLSNNKPTINFNPGNLFLQGFNLNPSEAEHFLVVENSLYPQSNQSNTGLYDYGSGINTHYSWTDGNIYDSFGTTSRKNLGTPPETLAKLNLYNVLSKPSEWSARLNSTQFYTTSSKGRIQA</sequence>
<proteinExistence type="predicted"/>
<gene>
    <name evidence="1" type="ORF">S03H2_24758</name>
</gene>
<protein>
    <recommendedName>
        <fullName evidence="2">Alpha-L-arabinofuranosidase B catalytic domain-containing protein</fullName>
    </recommendedName>
</protein>
<name>X1H847_9ZZZZ</name>
<feature type="non-terminal residue" evidence="1">
    <location>
        <position position="1"/>
    </location>
</feature>
<dbReference type="AlphaFoldDB" id="X1H847"/>
<dbReference type="Gene3D" id="2.60.120.200">
    <property type="match status" value="1"/>
</dbReference>
<evidence type="ECO:0008006" key="2">
    <source>
        <dbReference type="Google" id="ProtNLM"/>
    </source>
</evidence>
<comment type="caution">
    <text evidence="1">The sequence shown here is derived from an EMBL/GenBank/DDBJ whole genome shotgun (WGS) entry which is preliminary data.</text>
</comment>
<feature type="non-terminal residue" evidence="1">
    <location>
        <position position="184"/>
    </location>
</feature>
<organism evidence="1">
    <name type="scientific">marine sediment metagenome</name>
    <dbReference type="NCBI Taxonomy" id="412755"/>
    <lineage>
        <taxon>unclassified sequences</taxon>
        <taxon>metagenomes</taxon>
        <taxon>ecological metagenomes</taxon>
    </lineage>
</organism>
<reference evidence="1" key="1">
    <citation type="journal article" date="2014" name="Front. Microbiol.">
        <title>High frequency of phylogenetically diverse reductive dehalogenase-homologous genes in deep subseafloor sedimentary metagenomes.</title>
        <authorList>
            <person name="Kawai M."/>
            <person name="Futagami T."/>
            <person name="Toyoda A."/>
            <person name="Takaki Y."/>
            <person name="Nishi S."/>
            <person name="Hori S."/>
            <person name="Arai W."/>
            <person name="Tsubouchi T."/>
            <person name="Morono Y."/>
            <person name="Uchiyama I."/>
            <person name="Ito T."/>
            <person name="Fujiyama A."/>
            <person name="Inagaki F."/>
            <person name="Takami H."/>
        </authorList>
    </citation>
    <scope>NUCLEOTIDE SEQUENCE</scope>
    <source>
        <strain evidence="1">Expedition CK06-06</strain>
    </source>
</reference>
<evidence type="ECO:0000313" key="1">
    <source>
        <dbReference type="EMBL" id="GAH41458.1"/>
    </source>
</evidence>
<accession>X1H847</accession>
<dbReference type="EMBL" id="BARU01013842">
    <property type="protein sequence ID" value="GAH41458.1"/>
    <property type="molecule type" value="Genomic_DNA"/>
</dbReference>